<sequence length="251" mass="28079">MAKIIKTYEANTRMMKQNSEMFQKILRQVKLLSAYLTIVDEGEIMGNGKVEAKQDELVHQVFDKLSTPIDTEIFDETIQDRIGGSNDVDVIINSIDSCHDLVIATDVNASYLIRGVFTECGVDCDDESSAMVTDHTVYVVSGTEKDYTLIASDDFIKYDLILGSKEITTPVIFPGIGEAVIGADASELAAACKWKSQSLHVLVLETKGRAKYLRDGLNRLLKMVEHGRTVFDERHKVMLQLDLTVDLFEFM</sequence>
<keyword evidence="2" id="KW-1185">Reference proteome</keyword>
<proteinExistence type="predicted"/>
<reference evidence="1 2" key="1">
    <citation type="journal article" date="2024" name="G3 (Bethesda)">
        <title>Genome assembly of Hibiscus sabdariffa L. provides insights into metabolisms of medicinal natural products.</title>
        <authorList>
            <person name="Kim T."/>
        </authorList>
    </citation>
    <scope>NUCLEOTIDE SEQUENCE [LARGE SCALE GENOMIC DNA]</scope>
    <source>
        <strain evidence="1">TK-2024</strain>
        <tissue evidence="1">Old leaves</tissue>
    </source>
</reference>
<dbReference type="EMBL" id="JBBPBN010000133">
    <property type="protein sequence ID" value="KAK8976433.1"/>
    <property type="molecule type" value="Genomic_DNA"/>
</dbReference>
<dbReference type="InterPro" id="IPR005013">
    <property type="entry name" value="DDOST_48_kDa_subunit"/>
</dbReference>
<accession>A0ABR2NJY5</accession>
<name>A0ABR2NJY5_9ROSI</name>
<protein>
    <submittedName>
        <fullName evidence="1">Uncharacterized protein</fullName>
    </submittedName>
</protein>
<evidence type="ECO:0000313" key="1">
    <source>
        <dbReference type="EMBL" id="KAK8976433.1"/>
    </source>
</evidence>
<organism evidence="1 2">
    <name type="scientific">Hibiscus sabdariffa</name>
    <name type="common">roselle</name>
    <dbReference type="NCBI Taxonomy" id="183260"/>
    <lineage>
        <taxon>Eukaryota</taxon>
        <taxon>Viridiplantae</taxon>
        <taxon>Streptophyta</taxon>
        <taxon>Embryophyta</taxon>
        <taxon>Tracheophyta</taxon>
        <taxon>Spermatophyta</taxon>
        <taxon>Magnoliopsida</taxon>
        <taxon>eudicotyledons</taxon>
        <taxon>Gunneridae</taxon>
        <taxon>Pentapetalae</taxon>
        <taxon>rosids</taxon>
        <taxon>malvids</taxon>
        <taxon>Malvales</taxon>
        <taxon>Malvaceae</taxon>
        <taxon>Malvoideae</taxon>
        <taxon>Hibiscus</taxon>
    </lineage>
</organism>
<comment type="caution">
    <text evidence="1">The sequence shown here is derived from an EMBL/GenBank/DDBJ whole genome shotgun (WGS) entry which is preliminary data.</text>
</comment>
<dbReference type="Proteomes" id="UP001396334">
    <property type="component" value="Unassembled WGS sequence"/>
</dbReference>
<dbReference type="PANTHER" id="PTHR10830">
    <property type="entry name" value="DOLICHYL-DIPHOSPHOOLIGOSACCHARIDE--PROTEIN GLYCOSYLTRANSFERASE 48 KDA SUBUNIT"/>
    <property type="match status" value="1"/>
</dbReference>
<evidence type="ECO:0000313" key="2">
    <source>
        <dbReference type="Proteomes" id="UP001396334"/>
    </source>
</evidence>
<dbReference type="PANTHER" id="PTHR10830:SF0">
    <property type="entry name" value="DOLICHYL-DIPHOSPHOOLIGOSACCHARIDE--PROTEIN GLYCOSYLTRANSFERASE 48 KDA SUBUNIT"/>
    <property type="match status" value="1"/>
</dbReference>
<gene>
    <name evidence="1" type="ORF">V6N11_013569</name>
</gene>